<keyword evidence="6 8" id="KW-1133">Transmembrane helix</keyword>
<feature type="transmembrane region" description="Helical" evidence="8">
    <location>
        <begin position="133"/>
        <end position="153"/>
    </location>
</feature>
<keyword evidence="7 8" id="KW-0472">Membrane</keyword>
<sequence length="346" mass="35052">MVRAEAATAVLRLGKFSVVVRRRALICCALLAVGVLAALAFSLVLGPGGTQWGSLLYGASERASTTEALVFEWRLSRALAAALFGACLGLSGAIFQTITHNPLGSPDVLGLNAGAYAGVVGVLAIGASGYAAVAAGAVTGSVVAALSIYVLAFNRGITGFRMVIVGIAVSALLTALTSWFSVKAELDDAMQAAIWGAGTLYGMTWATLVPPALVALVLLTTCVPLGRWLPQLDIGDSIAAGTGMRVEPIKLVLVLIGAAFTAVVTAVAGPISFVALAAPQIARRITGGHRGTGVAGPALVGALLLSVADLLAQYLIPDVKLPVGAVTVVLGGGYLVWLLAREGKRS</sequence>
<dbReference type="Gene3D" id="1.10.3470.10">
    <property type="entry name" value="ABC transporter involved in vitamin B12 uptake, BtuC"/>
    <property type="match status" value="1"/>
</dbReference>
<dbReference type="Proteomes" id="UP000273119">
    <property type="component" value="Unassembled WGS sequence"/>
</dbReference>
<evidence type="ECO:0000256" key="1">
    <source>
        <dbReference type="ARBA" id="ARBA00004651"/>
    </source>
</evidence>
<name>A0A496PHJ9_9MICC</name>
<evidence type="ECO:0000256" key="8">
    <source>
        <dbReference type="SAM" id="Phobius"/>
    </source>
</evidence>
<dbReference type="InterPro" id="IPR000522">
    <property type="entry name" value="ABC_transptr_permease_BtuC"/>
</dbReference>
<keyword evidence="3" id="KW-0813">Transport</keyword>
<keyword evidence="4" id="KW-1003">Cell membrane</keyword>
<proteinExistence type="inferred from homology"/>
<evidence type="ECO:0000313" key="9">
    <source>
        <dbReference type="EMBL" id="RKW69952.1"/>
    </source>
</evidence>
<evidence type="ECO:0000256" key="6">
    <source>
        <dbReference type="ARBA" id="ARBA00022989"/>
    </source>
</evidence>
<dbReference type="RefSeq" id="WP_121485623.1">
    <property type="nucleotide sequence ID" value="NZ_QQXL01000006.1"/>
</dbReference>
<dbReference type="Pfam" id="PF01032">
    <property type="entry name" value="FecCD"/>
    <property type="match status" value="1"/>
</dbReference>
<evidence type="ECO:0000256" key="7">
    <source>
        <dbReference type="ARBA" id="ARBA00023136"/>
    </source>
</evidence>
<organism evidence="9 10">
    <name type="scientific">Galactobacter caseinivorans</name>
    <dbReference type="NCBI Taxonomy" id="2676123"/>
    <lineage>
        <taxon>Bacteria</taxon>
        <taxon>Bacillati</taxon>
        <taxon>Actinomycetota</taxon>
        <taxon>Actinomycetes</taxon>
        <taxon>Micrococcales</taxon>
        <taxon>Micrococcaceae</taxon>
        <taxon>Galactobacter</taxon>
    </lineage>
</organism>
<evidence type="ECO:0000256" key="5">
    <source>
        <dbReference type="ARBA" id="ARBA00022692"/>
    </source>
</evidence>
<dbReference type="SUPFAM" id="SSF81345">
    <property type="entry name" value="ABC transporter involved in vitamin B12 uptake, BtuC"/>
    <property type="match status" value="1"/>
</dbReference>
<keyword evidence="5 8" id="KW-0812">Transmembrane</keyword>
<keyword evidence="10" id="KW-1185">Reference proteome</keyword>
<feature type="transmembrane region" description="Helical" evidence="8">
    <location>
        <begin position="322"/>
        <end position="340"/>
    </location>
</feature>
<dbReference type="PANTHER" id="PTHR30472">
    <property type="entry name" value="FERRIC ENTEROBACTIN TRANSPORT SYSTEM PERMEASE PROTEIN"/>
    <property type="match status" value="1"/>
</dbReference>
<evidence type="ECO:0000256" key="2">
    <source>
        <dbReference type="ARBA" id="ARBA00007935"/>
    </source>
</evidence>
<evidence type="ECO:0000256" key="4">
    <source>
        <dbReference type="ARBA" id="ARBA00022475"/>
    </source>
</evidence>
<comment type="similarity">
    <text evidence="2">Belongs to the binding-protein-dependent transport system permease family. FecCD subfamily.</text>
</comment>
<reference evidence="9 10" key="1">
    <citation type="submission" date="2018-07" db="EMBL/GenBank/DDBJ databases">
        <title>Arthrobacter sp. nov., isolated from raw cow's milk with high bacterial count.</title>
        <authorList>
            <person name="Hahne J."/>
            <person name="Isele D."/>
            <person name="Lipski A."/>
        </authorList>
    </citation>
    <scope>NUCLEOTIDE SEQUENCE [LARGE SCALE GENOMIC DNA]</scope>
    <source>
        <strain evidence="9 10">JZ R-183</strain>
    </source>
</reference>
<dbReference type="GO" id="GO:0022857">
    <property type="term" value="F:transmembrane transporter activity"/>
    <property type="evidence" value="ECO:0007669"/>
    <property type="project" value="InterPro"/>
</dbReference>
<dbReference type="GO" id="GO:0005886">
    <property type="term" value="C:plasma membrane"/>
    <property type="evidence" value="ECO:0007669"/>
    <property type="project" value="UniProtKB-SubCell"/>
</dbReference>
<feature type="transmembrane region" description="Helical" evidence="8">
    <location>
        <begin position="24"/>
        <end position="45"/>
    </location>
</feature>
<dbReference type="GO" id="GO:0033214">
    <property type="term" value="P:siderophore-iron import into cell"/>
    <property type="evidence" value="ECO:0007669"/>
    <property type="project" value="TreeGrafter"/>
</dbReference>
<feature type="transmembrane region" description="Helical" evidence="8">
    <location>
        <begin position="298"/>
        <end position="316"/>
    </location>
</feature>
<feature type="transmembrane region" description="Helical" evidence="8">
    <location>
        <begin position="108"/>
        <end position="127"/>
    </location>
</feature>
<dbReference type="EMBL" id="QQXL01000006">
    <property type="protein sequence ID" value="RKW69952.1"/>
    <property type="molecule type" value="Genomic_DNA"/>
</dbReference>
<evidence type="ECO:0000256" key="3">
    <source>
        <dbReference type="ARBA" id="ARBA00022448"/>
    </source>
</evidence>
<comment type="subcellular location">
    <subcellularLocation>
        <location evidence="1">Cell membrane</location>
        <topology evidence="1">Multi-pass membrane protein</topology>
    </subcellularLocation>
</comment>
<dbReference type="InterPro" id="IPR037294">
    <property type="entry name" value="ABC_BtuC-like"/>
</dbReference>
<dbReference type="PANTHER" id="PTHR30472:SF24">
    <property type="entry name" value="FERRIC ENTEROBACTIN TRANSPORT SYSTEM PERMEASE PROTEIN FEPG"/>
    <property type="match status" value="1"/>
</dbReference>
<gene>
    <name evidence="9" type="ORF">DWQ67_10835</name>
</gene>
<evidence type="ECO:0000313" key="10">
    <source>
        <dbReference type="Proteomes" id="UP000273119"/>
    </source>
</evidence>
<feature type="transmembrane region" description="Helical" evidence="8">
    <location>
        <begin position="251"/>
        <end position="277"/>
    </location>
</feature>
<feature type="transmembrane region" description="Helical" evidence="8">
    <location>
        <begin position="160"/>
        <end position="180"/>
    </location>
</feature>
<feature type="transmembrane region" description="Helical" evidence="8">
    <location>
        <begin position="78"/>
        <end position="96"/>
    </location>
</feature>
<protein>
    <submittedName>
        <fullName evidence="9">Iron-enterobactin ABC transporter permease</fullName>
    </submittedName>
</protein>
<comment type="caution">
    <text evidence="9">The sequence shown here is derived from an EMBL/GenBank/DDBJ whole genome shotgun (WGS) entry which is preliminary data.</text>
</comment>
<accession>A0A496PHJ9</accession>
<dbReference type="AlphaFoldDB" id="A0A496PHJ9"/>
<dbReference type="CDD" id="cd06550">
    <property type="entry name" value="TM_ABC_iron-siderophores_like"/>
    <property type="match status" value="1"/>
</dbReference>